<dbReference type="InterPro" id="IPR008580">
    <property type="entry name" value="PPPDE_dom"/>
</dbReference>
<feature type="compositionally biased region" description="Basic residues" evidence="4">
    <location>
        <begin position="258"/>
        <end position="275"/>
    </location>
</feature>
<feature type="region of interest" description="Disordered" evidence="4">
    <location>
        <begin position="240"/>
        <end position="275"/>
    </location>
</feature>
<sequence length="275" mass="28972">MGAVQSREQIGLLGAEAAATVTLHVYDLEKAGTMNALLRPMGTGAYHCGVQIFGWEWSYGSSSGGGCSRTGIFTVRPGSSGQLVDSIVLGSTPLSQHRFFRLMSELEAERRVVELQRTLVNDAVEWPAKDYDIFLRNCASFCDALCRLVGVGGLPAWVKSLPEALGAVRSATIQAAGCRGCRPSPAICCAGGAACCTGGSGLCSKRHGLAADGGEQRSRQPVDVRSELVEVARLPCGNAPMHAERAGASGPPEAVSAARRRCATQSPKLRRQIKL</sequence>
<proteinExistence type="inferred from homology"/>
<reference evidence="6" key="1">
    <citation type="submission" date="2023-10" db="EMBL/GenBank/DDBJ databases">
        <authorList>
            <person name="Chen Y."/>
            <person name="Shah S."/>
            <person name="Dougan E. K."/>
            <person name="Thang M."/>
            <person name="Chan C."/>
        </authorList>
    </citation>
    <scope>NUCLEOTIDE SEQUENCE [LARGE SCALE GENOMIC DNA]</scope>
</reference>
<dbReference type="Proteomes" id="UP001189429">
    <property type="component" value="Unassembled WGS sequence"/>
</dbReference>
<evidence type="ECO:0000259" key="5">
    <source>
        <dbReference type="PROSITE" id="PS51858"/>
    </source>
</evidence>
<dbReference type="Pfam" id="PF05903">
    <property type="entry name" value="Peptidase_C97"/>
    <property type="match status" value="1"/>
</dbReference>
<accession>A0ABN9S8X1</accession>
<dbReference type="SMART" id="SM01179">
    <property type="entry name" value="DUF862"/>
    <property type="match status" value="1"/>
</dbReference>
<dbReference type="PROSITE" id="PS51858">
    <property type="entry name" value="PPPDE"/>
    <property type="match status" value="1"/>
</dbReference>
<name>A0ABN9S8X1_9DINO</name>
<dbReference type="EMBL" id="CAUYUJ010010002">
    <property type="protein sequence ID" value="CAK0828337.1"/>
    <property type="molecule type" value="Genomic_DNA"/>
</dbReference>
<protein>
    <recommendedName>
        <fullName evidence="5">PPPDE domain-containing protein</fullName>
    </recommendedName>
</protein>
<keyword evidence="2" id="KW-0645">Protease</keyword>
<dbReference type="PANTHER" id="PTHR12378">
    <property type="entry name" value="DESUMOYLATING ISOPEPTIDASE"/>
    <property type="match status" value="1"/>
</dbReference>
<gene>
    <name evidence="6" type="ORF">PCOR1329_LOCUS27573</name>
</gene>
<evidence type="ECO:0000313" key="6">
    <source>
        <dbReference type="EMBL" id="CAK0828337.1"/>
    </source>
</evidence>
<dbReference type="Gene3D" id="3.90.1720.30">
    <property type="entry name" value="PPPDE domains"/>
    <property type="match status" value="1"/>
</dbReference>
<keyword evidence="7" id="KW-1185">Reference proteome</keyword>
<feature type="domain" description="PPPDE" evidence="5">
    <location>
        <begin position="19"/>
        <end position="166"/>
    </location>
</feature>
<evidence type="ECO:0000256" key="4">
    <source>
        <dbReference type="SAM" id="MobiDB-lite"/>
    </source>
</evidence>
<comment type="similarity">
    <text evidence="1">Belongs to the DeSI family.</text>
</comment>
<comment type="caution">
    <text evidence="6">The sequence shown here is derived from an EMBL/GenBank/DDBJ whole genome shotgun (WGS) entry which is preliminary data.</text>
</comment>
<dbReference type="PANTHER" id="PTHR12378:SF80">
    <property type="entry name" value="IP06716P-RELATED"/>
    <property type="match status" value="1"/>
</dbReference>
<evidence type="ECO:0000313" key="7">
    <source>
        <dbReference type="Proteomes" id="UP001189429"/>
    </source>
</evidence>
<organism evidence="6 7">
    <name type="scientific">Prorocentrum cordatum</name>
    <dbReference type="NCBI Taxonomy" id="2364126"/>
    <lineage>
        <taxon>Eukaryota</taxon>
        <taxon>Sar</taxon>
        <taxon>Alveolata</taxon>
        <taxon>Dinophyceae</taxon>
        <taxon>Prorocentrales</taxon>
        <taxon>Prorocentraceae</taxon>
        <taxon>Prorocentrum</taxon>
    </lineage>
</organism>
<keyword evidence="3" id="KW-0378">Hydrolase</keyword>
<evidence type="ECO:0000256" key="3">
    <source>
        <dbReference type="ARBA" id="ARBA00022801"/>
    </source>
</evidence>
<evidence type="ECO:0000256" key="1">
    <source>
        <dbReference type="ARBA" id="ARBA00008140"/>
    </source>
</evidence>
<evidence type="ECO:0000256" key="2">
    <source>
        <dbReference type="ARBA" id="ARBA00022670"/>
    </source>
</evidence>
<dbReference type="InterPro" id="IPR042266">
    <property type="entry name" value="PPPDE_sf"/>
</dbReference>